<dbReference type="EMBL" id="CACTIH010005663">
    <property type="protein sequence ID" value="CAA3000004.1"/>
    <property type="molecule type" value="Genomic_DNA"/>
</dbReference>
<name>A0A8S0T518_OLEEU</name>
<keyword evidence="2" id="KW-1185">Reference proteome</keyword>
<dbReference type="Gramene" id="OE9A022218T1">
    <property type="protein sequence ID" value="OE9A022218C1"/>
    <property type="gene ID" value="OE9A022218"/>
</dbReference>
<dbReference type="AlphaFoldDB" id="A0A8S0T518"/>
<proteinExistence type="predicted"/>
<comment type="caution">
    <text evidence="1">The sequence shown here is derived from an EMBL/GenBank/DDBJ whole genome shotgun (WGS) entry which is preliminary data.</text>
</comment>
<gene>
    <name evidence="1" type="ORF">OLEA9_A022218</name>
</gene>
<organism evidence="1 2">
    <name type="scientific">Olea europaea subsp. europaea</name>
    <dbReference type="NCBI Taxonomy" id="158383"/>
    <lineage>
        <taxon>Eukaryota</taxon>
        <taxon>Viridiplantae</taxon>
        <taxon>Streptophyta</taxon>
        <taxon>Embryophyta</taxon>
        <taxon>Tracheophyta</taxon>
        <taxon>Spermatophyta</taxon>
        <taxon>Magnoliopsida</taxon>
        <taxon>eudicotyledons</taxon>
        <taxon>Gunneridae</taxon>
        <taxon>Pentapetalae</taxon>
        <taxon>asterids</taxon>
        <taxon>lamiids</taxon>
        <taxon>Lamiales</taxon>
        <taxon>Oleaceae</taxon>
        <taxon>Oleeae</taxon>
        <taxon>Olea</taxon>
    </lineage>
</organism>
<dbReference type="Proteomes" id="UP000594638">
    <property type="component" value="Unassembled WGS sequence"/>
</dbReference>
<accession>A0A8S0T518</accession>
<reference evidence="1 2" key="1">
    <citation type="submission" date="2019-12" db="EMBL/GenBank/DDBJ databases">
        <authorList>
            <person name="Alioto T."/>
            <person name="Alioto T."/>
            <person name="Gomez Garrido J."/>
        </authorList>
    </citation>
    <scope>NUCLEOTIDE SEQUENCE [LARGE SCALE GENOMIC DNA]</scope>
</reference>
<evidence type="ECO:0000313" key="2">
    <source>
        <dbReference type="Proteomes" id="UP000594638"/>
    </source>
</evidence>
<evidence type="ECO:0000313" key="1">
    <source>
        <dbReference type="EMBL" id="CAA3000004.1"/>
    </source>
</evidence>
<sequence length="82" mass="9340">MMAMDGCEPNAYSLDIMGRAMRKGWMKGFPRATKVLETVMGGALAEIMICLETELIAVCNRTYSRRVKVMLLKNLWTRFCLC</sequence>
<protein>
    <submittedName>
        <fullName evidence="1">Uncharacterized protein</fullName>
    </submittedName>
</protein>